<protein>
    <submittedName>
        <fullName evidence="1">Uu.00g111760.m01.CDS01</fullName>
    </submittedName>
</protein>
<proteinExistence type="predicted"/>
<gene>
    <name evidence="1" type="ORF">KHLLAP_LOCUS4250</name>
</gene>
<reference evidence="1" key="1">
    <citation type="submission" date="2023-10" db="EMBL/GenBank/DDBJ databases">
        <authorList>
            <person name="Hackl T."/>
        </authorList>
    </citation>
    <scope>NUCLEOTIDE SEQUENCE</scope>
</reference>
<dbReference type="Proteomes" id="UP001295740">
    <property type="component" value="Unassembled WGS sequence"/>
</dbReference>
<dbReference type="AlphaFoldDB" id="A0AAI8VF65"/>
<sequence>MPPARAHNNLLPRTVFLDFGDEPHPDKAYRGYAIGSPLSSIAAQPYFFSLIQSPTQLEYYCRFLDRRHDLHPPQVKTYDQDRIHSFGIAGSSMTLKYNFKGWYRGANSHGMMIGTMVSKLLLDKGADPTVSNAFGMQPGRVADEDPANGRGRVLRVEGPEHIVTQANLEVFWGQSMY</sequence>
<name>A0AAI8VF65_9PEZI</name>
<keyword evidence="2" id="KW-1185">Reference proteome</keyword>
<evidence type="ECO:0000313" key="2">
    <source>
        <dbReference type="Proteomes" id="UP001295740"/>
    </source>
</evidence>
<accession>A0AAI8VF65</accession>
<dbReference type="EMBL" id="CAUWAG010000006">
    <property type="protein sequence ID" value="CAJ2503782.1"/>
    <property type="molecule type" value="Genomic_DNA"/>
</dbReference>
<evidence type="ECO:0000313" key="1">
    <source>
        <dbReference type="EMBL" id="CAJ2503782.1"/>
    </source>
</evidence>
<comment type="caution">
    <text evidence="1">The sequence shown here is derived from an EMBL/GenBank/DDBJ whole genome shotgun (WGS) entry which is preliminary data.</text>
</comment>
<organism evidence="1 2">
    <name type="scientific">Anthostomella pinea</name>
    <dbReference type="NCBI Taxonomy" id="933095"/>
    <lineage>
        <taxon>Eukaryota</taxon>
        <taxon>Fungi</taxon>
        <taxon>Dikarya</taxon>
        <taxon>Ascomycota</taxon>
        <taxon>Pezizomycotina</taxon>
        <taxon>Sordariomycetes</taxon>
        <taxon>Xylariomycetidae</taxon>
        <taxon>Xylariales</taxon>
        <taxon>Xylariaceae</taxon>
        <taxon>Anthostomella</taxon>
    </lineage>
</organism>